<reference evidence="1" key="1">
    <citation type="submission" date="2018-06" db="EMBL/GenBank/DDBJ databases">
        <authorList>
            <person name="Zhirakovskaya E."/>
        </authorList>
    </citation>
    <scope>NUCLEOTIDE SEQUENCE</scope>
</reference>
<protein>
    <submittedName>
        <fullName evidence="1">Uncharacterized protein</fullName>
    </submittedName>
</protein>
<dbReference type="AlphaFoldDB" id="A0A3B1D5M1"/>
<sequence>MQKEIVMFLSTTPYSFENTHTIFRLADAALKKGHKVRLIASGDGVFSIVKGQLPQSLSVMEDLVGRGLKVDI</sequence>
<organism evidence="1">
    <name type="scientific">hydrothermal vent metagenome</name>
    <dbReference type="NCBI Taxonomy" id="652676"/>
    <lineage>
        <taxon>unclassified sequences</taxon>
        <taxon>metagenomes</taxon>
        <taxon>ecological metagenomes</taxon>
    </lineage>
</organism>
<accession>A0A3B1D5M1</accession>
<name>A0A3B1D5M1_9ZZZZ</name>
<dbReference type="Pfam" id="PF02635">
    <property type="entry name" value="DsrE"/>
    <property type="match status" value="1"/>
</dbReference>
<dbReference type="Gene3D" id="3.40.1260.10">
    <property type="entry name" value="DsrEFH-like"/>
    <property type="match status" value="1"/>
</dbReference>
<proteinExistence type="predicted"/>
<dbReference type="InterPro" id="IPR027396">
    <property type="entry name" value="DsrEFH-like"/>
</dbReference>
<evidence type="ECO:0000313" key="1">
    <source>
        <dbReference type="EMBL" id="VAX30240.1"/>
    </source>
</evidence>
<dbReference type="EMBL" id="UOGI01000071">
    <property type="protein sequence ID" value="VAX30240.1"/>
    <property type="molecule type" value="Genomic_DNA"/>
</dbReference>
<gene>
    <name evidence="1" type="ORF">MNBD_NITROSPIRAE03-1449</name>
</gene>
<dbReference type="InterPro" id="IPR003787">
    <property type="entry name" value="Sulphur_relay_DsrE/F-like"/>
</dbReference>
<dbReference type="SUPFAM" id="SSF75169">
    <property type="entry name" value="DsrEFH-like"/>
    <property type="match status" value="1"/>
</dbReference>